<keyword evidence="6 8" id="KW-1133">Transmembrane helix</keyword>
<evidence type="ECO:0000256" key="8">
    <source>
        <dbReference type="PIRNR" id="PIRNR005353"/>
    </source>
</evidence>
<evidence type="ECO:0000256" key="5">
    <source>
        <dbReference type="ARBA" id="ARBA00022692"/>
    </source>
</evidence>
<feature type="transmembrane region" description="Helical" evidence="9">
    <location>
        <begin position="18"/>
        <end position="35"/>
    </location>
</feature>
<reference evidence="10" key="1">
    <citation type="submission" date="2022-12" db="EMBL/GenBank/DDBJ databases">
        <authorList>
            <person name="Wang J."/>
        </authorList>
    </citation>
    <scope>NUCLEOTIDE SEQUENCE</scope>
    <source>
        <strain evidence="10">HY-42-06</strain>
    </source>
</reference>
<evidence type="ECO:0000256" key="9">
    <source>
        <dbReference type="SAM" id="Phobius"/>
    </source>
</evidence>
<feature type="transmembrane region" description="Helical" evidence="9">
    <location>
        <begin position="338"/>
        <end position="370"/>
    </location>
</feature>
<feature type="transmembrane region" description="Helical" evidence="9">
    <location>
        <begin position="96"/>
        <end position="118"/>
    </location>
</feature>
<dbReference type="InterPro" id="IPR026033">
    <property type="entry name" value="Azg-like_bact_archaea"/>
</dbReference>
<keyword evidence="5 8" id="KW-0812">Transmembrane</keyword>
<dbReference type="InterPro" id="IPR006043">
    <property type="entry name" value="NCS2"/>
</dbReference>
<feature type="transmembrane region" description="Helical" evidence="9">
    <location>
        <begin position="296"/>
        <end position="318"/>
    </location>
</feature>
<feature type="transmembrane region" description="Helical" evidence="9">
    <location>
        <begin position="434"/>
        <end position="452"/>
    </location>
</feature>
<evidence type="ECO:0000313" key="10">
    <source>
        <dbReference type="EMBL" id="MCY6372349.1"/>
    </source>
</evidence>
<dbReference type="Pfam" id="PF00860">
    <property type="entry name" value="Xan_ur_permease"/>
    <property type="match status" value="1"/>
</dbReference>
<evidence type="ECO:0000256" key="6">
    <source>
        <dbReference type="ARBA" id="ARBA00022989"/>
    </source>
</evidence>
<proteinExistence type="inferred from homology"/>
<dbReference type="InterPro" id="IPR045018">
    <property type="entry name" value="Azg-like"/>
</dbReference>
<feature type="transmembrane region" description="Helical" evidence="9">
    <location>
        <begin position="130"/>
        <end position="154"/>
    </location>
</feature>
<protein>
    <submittedName>
        <fullName evidence="10">NCS2 family permease</fullName>
    </submittedName>
</protein>
<comment type="subcellular location">
    <subcellularLocation>
        <location evidence="1 8">Cell membrane</location>
        <topology evidence="1 8">Multi-pass membrane protein</topology>
    </subcellularLocation>
</comment>
<evidence type="ECO:0000256" key="1">
    <source>
        <dbReference type="ARBA" id="ARBA00004651"/>
    </source>
</evidence>
<feature type="transmembrane region" description="Helical" evidence="9">
    <location>
        <begin position="192"/>
        <end position="210"/>
    </location>
</feature>
<evidence type="ECO:0000256" key="3">
    <source>
        <dbReference type="ARBA" id="ARBA00022448"/>
    </source>
</evidence>
<feature type="transmembrane region" description="Helical" evidence="9">
    <location>
        <begin position="47"/>
        <end position="68"/>
    </location>
</feature>
<evidence type="ECO:0000256" key="4">
    <source>
        <dbReference type="ARBA" id="ARBA00022475"/>
    </source>
</evidence>
<evidence type="ECO:0000256" key="2">
    <source>
        <dbReference type="ARBA" id="ARBA00005697"/>
    </source>
</evidence>
<keyword evidence="11" id="KW-1185">Reference proteome</keyword>
<accession>A0ABT4CTE4</accession>
<organism evidence="10 11">
    <name type="scientific">Clostridium ganghwense</name>
    <dbReference type="NCBI Taxonomy" id="312089"/>
    <lineage>
        <taxon>Bacteria</taxon>
        <taxon>Bacillati</taxon>
        <taxon>Bacillota</taxon>
        <taxon>Clostridia</taxon>
        <taxon>Eubacteriales</taxon>
        <taxon>Clostridiaceae</taxon>
        <taxon>Clostridium</taxon>
    </lineage>
</organism>
<comment type="similarity">
    <text evidence="2 8">Belongs to the nucleobase:cation symporter-2 (NCS2) (TC 2.A.40) family. Azg-like subfamily.</text>
</comment>
<keyword evidence="7 8" id="KW-0472">Membrane</keyword>
<dbReference type="RefSeq" id="WP_268051320.1">
    <property type="nucleotide sequence ID" value="NZ_JAPQES010000007.1"/>
</dbReference>
<evidence type="ECO:0000313" key="11">
    <source>
        <dbReference type="Proteomes" id="UP001079657"/>
    </source>
</evidence>
<feature type="transmembrane region" description="Helical" evidence="9">
    <location>
        <begin position="166"/>
        <end position="185"/>
    </location>
</feature>
<keyword evidence="3 8" id="KW-0813">Transport</keyword>
<dbReference type="EMBL" id="JAPQES010000007">
    <property type="protein sequence ID" value="MCY6372349.1"/>
    <property type="molecule type" value="Genomic_DNA"/>
</dbReference>
<comment type="caution">
    <text evidence="10">The sequence shown here is derived from an EMBL/GenBank/DDBJ whole genome shotgun (WGS) entry which is preliminary data.</text>
</comment>
<evidence type="ECO:0000256" key="7">
    <source>
        <dbReference type="ARBA" id="ARBA00023136"/>
    </source>
</evidence>
<dbReference type="PIRSF" id="PIRSF005353">
    <property type="entry name" value="PbuG"/>
    <property type="match status" value="1"/>
</dbReference>
<dbReference type="PANTHER" id="PTHR43337">
    <property type="entry name" value="XANTHINE/URACIL PERMEASE C887.17-RELATED"/>
    <property type="match status" value="1"/>
</dbReference>
<feature type="transmembrane region" description="Helical" evidence="9">
    <location>
        <begin position="251"/>
        <end position="276"/>
    </location>
</feature>
<sequence>MENFFKLKENGTDVRKEIIAGITTFLAMAYIIAVNPNFLGIAGMPKGAVLTATCLTAGITTILMGVYANLPFALASGMGLNAFFAFSVCKGMGVDYRVALTAVFAEGIIFIILSITNVREAVVNAIPTTLKLSVTAGIGLFIAFIGFVNAGIVIKDEATLVKLGNFTAPTVIVALLGIIVIVVLSKKNIKGALLWGIIVSTAAAWIYAIMDPKLAAEVYSIYLPEGIFKFESIKPIAFKLDFSFLKDSQKMWSFITIVLTFLFVDFFDTVGTLVGVASKVGMIDEHGKVKNAGKALLVDSIGTTFGALMGTSTVTTYVESSAGVAEGGRTGLASVVTGALFLVAMFLSPLFIAIPGCATAPALIVVGFFMMENVVKIDFTDFTEGVPAFLTIALMPLTYSIGDGLTIGILSYAVLNLVNNIFTKEESQKKKMSPIIYILAILFIVKLIATGIK</sequence>
<dbReference type="Proteomes" id="UP001079657">
    <property type="component" value="Unassembled WGS sequence"/>
</dbReference>
<gene>
    <name evidence="10" type="ORF">OXH55_17090</name>
</gene>
<name>A0ABT4CTE4_9CLOT</name>
<dbReference type="PANTHER" id="PTHR43337:SF1">
    <property type="entry name" value="XANTHINE_URACIL PERMEASE C887.17-RELATED"/>
    <property type="match status" value="1"/>
</dbReference>
<keyword evidence="4 8" id="KW-1003">Cell membrane</keyword>